<evidence type="ECO:0000313" key="3">
    <source>
        <dbReference type="Proteomes" id="UP000014760"/>
    </source>
</evidence>
<accession>R7U2V5</accession>
<reference evidence="2" key="3">
    <citation type="submission" date="2015-06" db="UniProtKB">
        <authorList>
            <consortium name="EnsemblMetazoa"/>
        </authorList>
    </citation>
    <scope>IDENTIFICATION</scope>
</reference>
<name>R7U2V5_CAPTE</name>
<dbReference type="EMBL" id="KB308347">
    <property type="protein sequence ID" value="ELT97996.1"/>
    <property type="molecule type" value="Genomic_DNA"/>
</dbReference>
<keyword evidence="3" id="KW-1185">Reference proteome</keyword>
<dbReference type="AlphaFoldDB" id="R7U2V5"/>
<protein>
    <submittedName>
        <fullName evidence="1 2">Uncharacterized protein</fullName>
    </submittedName>
</protein>
<gene>
    <name evidence="1" type="ORF">CAPTEDRAFT_211461</name>
</gene>
<dbReference type="EMBL" id="AMQN01010664">
    <property type="status" value="NOT_ANNOTATED_CDS"/>
    <property type="molecule type" value="Genomic_DNA"/>
</dbReference>
<sequence length="116" mass="12788">MEPVATPEARDIMDDCLGTIKTGMARTSLRRGSSVEDSMANVQFTRVKPVMLQKVMDTLAVRNDQLTRKSVCFHESCKRETFVATFVSIVSTSTDVPTPVFTVQDKSVSGSQIPED</sequence>
<dbReference type="HOGENOM" id="CLU_2099178_0_0_1"/>
<reference evidence="3" key="1">
    <citation type="submission" date="2012-12" db="EMBL/GenBank/DDBJ databases">
        <authorList>
            <person name="Hellsten U."/>
            <person name="Grimwood J."/>
            <person name="Chapman J.A."/>
            <person name="Shapiro H."/>
            <person name="Aerts A."/>
            <person name="Otillar R.P."/>
            <person name="Terry A.Y."/>
            <person name="Boore J.L."/>
            <person name="Simakov O."/>
            <person name="Marletaz F."/>
            <person name="Cho S.-J."/>
            <person name="Edsinger-Gonzales E."/>
            <person name="Havlak P."/>
            <person name="Kuo D.-H."/>
            <person name="Larsson T."/>
            <person name="Lv J."/>
            <person name="Arendt D."/>
            <person name="Savage R."/>
            <person name="Osoegawa K."/>
            <person name="de Jong P."/>
            <person name="Lindberg D.R."/>
            <person name="Seaver E.C."/>
            <person name="Weisblat D.A."/>
            <person name="Putnam N.H."/>
            <person name="Grigoriev I.V."/>
            <person name="Rokhsar D.S."/>
        </authorList>
    </citation>
    <scope>NUCLEOTIDE SEQUENCE</scope>
    <source>
        <strain evidence="3">I ESC-2004</strain>
    </source>
</reference>
<organism evidence="1">
    <name type="scientific">Capitella teleta</name>
    <name type="common">Polychaete worm</name>
    <dbReference type="NCBI Taxonomy" id="283909"/>
    <lineage>
        <taxon>Eukaryota</taxon>
        <taxon>Metazoa</taxon>
        <taxon>Spiralia</taxon>
        <taxon>Lophotrochozoa</taxon>
        <taxon>Annelida</taxon>
        <taxon>Polychaeta</taxon>
        <taxon>Sedentaria</taxon>
        <taxon>Scolecida</taxon>
        <taxon>Capitellidae</taxon>
        <taxon>Capitella</taxon>
    </lineage>
</organism>
<evidence type="ECO:0000313" key="1">
    <source>
        <dbReference type="EMBL" id="ELT97996.1"/>
    </source>
</evidence>
<evidence type="ECO:0000313" key="2">
    <source>
        <dbReference type="EnsemblMetazoa" id="CapteP211461"/>
    </source>
</evidence>
<dbReference type="Proteomes" id="UP000014760">
    <property type="component" value="Unassembled WGS sequence"/>
</dbReference>
<dbReference type="EnsemblMetazoa" id="CapteT211461">
    <property type="protein sequence ID" value="CapteP211461"/>
    <property type="gene ID" value="CapteG211461"/>
</dbReference>
<reference evidence="1 3" key="2">
    <citation type="journal article" date="2013" name="Nature">
        <title>Insights into bilaterian evolution from three spiralian genomes.</title>
        <authorList>
            <person name="Simakov O."/>
            <person name="Marletaz F."/>
            <person name="Cho S.J."/>
            <person name="Edsinger-Gonzales E."/>
            <person name="Havlak P."/>
            <person name="Hellsten U."/>
            <person name="Kuo D.H."/>
            <person name="Larsson T."/>
            <person name="Lv J."/>
            <person name="Arendt D."/>
            <person name="Savage R."/>
            <person name="Osoegawa K."/>
            <person name="de Jong P."/>
            <person name="Grimwood J."/>
            <person name="Chapman J.A."/>
            <person name="Shapiro H."/>
            <person name="Aerts A."/>
            <person name="Otillar R.P."/>
            <person name="Terry A.Y."/>
            <person name="Boore J.L."/>
            <person name="Grigoriev I.V."/>
            <person name="Lindberg D.R."/>
            <person name="Seaver E.C."/>
            <person name="Weisblat D.A."/>
            <person name="Putnam N.H."/>
            <person name="Rokhsar D.S."/>
        </authorList>
    </citation>
    <scope>NUCLEOTIDE SEQUENCE</scope>
    <source>
        <strain evidence="1 3">I ESC-2004</strain>
    </source>
</reference>
<proteinExistence type="predicted"/>